<evidence type="ECO:0000313" key="3">
    <source>
        <dbReference type="EMBL" id="KAK2654480.1"/>
    </source>
</evidence>
<gene>
    <name evidence="3" type="ORF">Ddye_014336</name>
</gene>
<evidence type="ECO:0000256" key="1">
    <source>
        <dbReference type="SAM" id="Phobius"/>
    </source>
</evidence>
<evidence type="ECO:0000313" key="4">
    <source>
        <dbReference type="Proteomes" id="UP001280121"/>
    </source>
</evidence>
<keyword evidence="4" id="KW-1185">Reference proteome</keyword>
<evidence type="ECO:0000256" key="2">
    <source>
        <dbReference type="SAM" id="SignalP"/>
    </source>
</evidence>
<dbReference type="EMBL" id="JANJYI010000004">
    <property type="protein sequence ID" value="KAK2654480.1"/>
    <property type="molecule type" value="Genomic_DNA"/>
</dbReference>
<dbReference type="PANTHER" id="PTHR34376:SF2">
    <property type="entry name" value="SERINE PROTEASE INHIBITOR, KAZAL-TYPE FAMILY PROTEIN"/>
    <property type="match status" value="1"/>
</dbReference>
<feature type="chain" id="PRO_5042111575" evidence="2">
    <location>
        <begin position="36"/>
        <end position="122"/>
    </location>
</feature>
<keyword evidence="1" id="KW-0812">Transmembrane</keyword>
<keyword evidence="1" id="KW-1133">Transmembrane helix</keyword>
<proteinExistence type="predicted"/>
<organism evidence="3 4">
    <name type="scientific">Dipteronia dyeriana</name>
    <dbReference type="NCBI Taxonomy" id="168575"/>
    <lineage>
        <taxon>Eukaryota</taxon>
        <taxon>Viridiplantae</taxon>
        <taxon>Streptophyta</taxon>
        <taxon>Embryophyta</taxon>
        <taxon>Tracheophyta</taxon>
        <taxon>Spermatophyta</taxon>
        <taxon>Magnoliopsida</taxon>
        <taxon>eudicotyledons</taxon>
        <taxon>Gunneridae</taxon>
        <taxon>Pentapetalae</taxon>
        <taxon>rosids</taxon>
        <taxon>malvids</taxon>
        <taxon>Sapindales</taxon>
        <taxon>Sapindaceae</taxon>
        <taxon>Hippocastanoideae</taxon>
        <taxon>Acereae</taxon>
        <taxon>Dipteronia</taxon>
    </lineage>
</organism>
<keyword evidence="2" id="KW-0732">Signal</keyword>
<reference evidence="3" key="1">
    <citation type="journal article" date="2023" name="Plant J.">
        <title>Genome sequences and population genomics provide insights into the demographic history, inbreeding, and mutation load of two 'living fossil' tree species of Dipteronia.</title>
        <authorList>
            <person name="Feng Y."/>
            <person name="Comes H.P."/>
            <person name="Chen J."/>
            <person name="Zhu S."/>
            <person name="Lu R."/>
            <person name="Zhang X."/>
            <person name="Li P."/>
            <person name="Qiu J."/>
            <person name="Olsen K.M."/>
            <person name="Qiu Y."/>
        </authorList>
    </citation>
    <scope>NUCLEOTIDE SEQUENCE</scope>
    <source>
        <strain evidence="3">KIB01</strain>
    </source>
</reference>
<accession>A0AAD9X7U5</accession>
<dbReference type="AlphaFoldDB" id="A0AAD9X7U5"/>
<keyword evidence="1" id="KW-0472">Membrane</keyword>
<feature type="signal peptide" evidence="2">
    <location>
        <begin position="1"/>
        <end position="35"/>
    </location>
</feature>
<name>A0AAD9X7U5_9ROSI</name>
<dbReference type="Proteomes" id="UP001280121">
    <property type="component" value="Unassembled WGS sequence"/>
</dbReference>
<feature type="transmembrane region" description="Helical" evidence="1">
    <location>
        <begin position="101"/>
        <end position="121"/>
    </location>
</feature>
<dbReference type="PANTHER" id="PTHR34376">
    <property type="entry name" value="SERINE PROTEASE INHIBITOR, KAZAL-TYPE FAMILY PROTEIN"/>
    <property type="match status" value="1"/>
</dbReference>
<comment type="caution">
    <text evidence="3">The sequence shown here is derived from an EMBL/GenBank/DDBJ whole genome shotgun (WGS) entry which is preliminary data.</text>
</comment>
<sequence>MRSKYTELFRVKSPMSIFFLCIFIFNLSFQSDSTGTNVCGASDHPAYCPVKCFRADPVCGDDGVTYWCGCGEAWCAGANVANMGFCEVRKNGGAASLSAQVLLLVHIVWLIIVGFSVLFGLF</sequence>
<protein>
    <submittedName>
        <fullName evidence="3">Uncharacterized protein</fullName>
    </submittedName>
</protein>